<name>A0A0A8YKV7_ARUDO</name>
<reference evidence="1" key="1">
    <citation type="submission" date="2014-09" db="EMBL/GenBank/DDBJ databases">
        <authorList>
            <person name="Magalhaes I.L.F."/>
            <person name="Oliveira U."/>
            <person name="Santos F.R."/>
            <person name="Vidigal T.H.D.A."/>
            <person name="Brescovit A.D."/>
            <person name="Santos A.J."/>
        </authorList>
    </citation>
    <scope>NUCLEOTIDE SEQUENCE</scope>
    <source>
        <tissue evidence="1">Shoot tissue taken approximately 20 cm above the soil surface</tissue>
    </source>
</reference>
<reference evidence="1" key="2">
    <citation type="journal article" date="2015" name="Data Brief">
        <title>Shoot transcriptome of the giant reed, Arundo donax.</title>
        <authorList>
            <person name="Barrero R.A."/>
            <person name="Guerrero F.D."/>
            <person name="Moolhuijzen P."/>
            <person name="Goolsby J.A."/>
            <person name="Tidwell J."/>
            <person name="Bellgard S.E."/>
            <person name="Bellgard M.I."/>
        </authorList>
    </citation>
    <scope>NUCLEOTIDE SEQUENCE</scope>
    <source>
        <tissue evidence="1">Shoot tissue taken approximately 20 cm above the soil surface</tissue>
    </source>
</reference>
<evidence type="ECO:0000313" key="1">
    <source>
        <dbReference type="EMBL" id="JAD27041.1"/>
    </source>
</evidence>
<accession>A0A0A8YKV7</accession>
<proteinExistence type="predicted"/>
<dbReference type="AlphaFoldDB" id="A0A0A8YKV7"/>
<sequence>MTLGAFFLPAKFSCVLVFACERWPASLIL</sequence>
<protein>
    <submittedName>
        <fullName evidence="1">GLNA5</fullName>
    </submittedName>
</protein>
<organism evidence="1">
    <name type="scientific">Arundo donax</name>
    <name type="common">Giant reed</name>
    <name type="synonym">Donax arundinaceus</name>
    <dbReference type="NCBI Taxonomy" id="35708"/>
    <lineage>
        <taxon>Eukaryota</taxon>
        <taxon>Viridiplantae</taxon>
        <taxon>Streptophyta</taxon>
        <taxon>Embryophyta</taxon>
        <taxon>Tracheophyta</taxon>
        <taxon>Spermatophyta</taxon>
        <taxon>Magnoliopsida</taxon>
        <taxon>Liliopsida</taxon>
        <taxon>Poales</taxon>
        <taxon>Poaceae</taxon>
        <taxon>PACMAD clade</taxon>
        <taxon>Arundinoideae</taxon>
        <taxon>Arundineae</taxon>
        <taxon>Arundo</taxon>
    </lineage>
</organism>
<dbReference type="EMBL" id="GBRH01270854">
    <property type="protein sequence ID" value="JAD27041.1"/>
    <property type="molecule type" value="Transcribed_RNA"/>
</dbReference>